<evidence type="ECO:0000313" key="3">
    <source>
        <dbReference type="Proteomes" id="UP000298246"/>
    </source>
</evidence>
<dbReference type="InterPro" id="IPR025416">
    <property type="entry name" value="YqzM"/>
</dbReference>
<keyword evidence="1" id="KW-0812">Transmembrane</keyword>
<feature type="transmembrane region" description="Helical" evidence="1">
    <location>
        <begin position="23"/>
        <end position="46"/>
    </location>
</feature>
<evidence type="ECO:0008006" key="4">
    <source>
        <dbReference type="Google" id="ProtNLM"/>
    </source>
</evidence>
<accession>A0A4Y8Q6B6</accession>
<dbReference type="Proteomes" id="UP000298246">
    <property type="component" value="Unassembled WGS sequence"/>
</dbReference>
<evidence type="ECO:0000313" key="2">
    <source>
        <dbReference type="EMBL" id="TFE89790.1"/>
    </source>
</evidence>
<reference evidence="2 3" key="1">
    <citation type="submission" date="2017-03" db="EMBL/GenBank/DDBJ databases">
        <title>Isolation of Levoglucosan Utilizing Bacteria.</title>
        <authorList>
            <person name="Arya A.S."/>
        </authorList>
    </citation>
    <scope>NUCLEOTIDE SEQUENCE [LARGE SCALE GENOMIC DNA]</scope>
    <source>
        <strain evidence="2 3">MEC069</strain>
    </source>
</reference>
<dbReference type="Pfam" id="PF14141">
    <property type="entry name" value="YqzM"/>
    <property type="match status" value="1"/>
</dbReference>
<keyword evidence="1" id="KW-1133">Transmembrane helix</keyword>
<dbReference type="OrthoDB" id="2663483at2"/>
<sequence>MSDPKHPELHVNEEPRNDFMDTAIGFGAFFGILLVMGIIATVIKLVQG</sequence>
<organism evidence="2 3">
    <name type="scientific">Paenibacillus athensensis</name>
    <dbReference type="NCBI Taxonomy" id="1967502"/>
    <lineage>
        <taxon>Bacteria</taxon>
        <taxon>Bacillati</taxon>
        <taxon>Bacillota</taxon>
        <taxon>Bacilli</taxon>
        <taxon>Bacillales</taxon>
        <taxon>Paenibacillaceae</taxon>
        <taxon>Paenibacillus</taxon>
    </lineage>
</organism>
<proteinExistence type="predicted"/>
<keyword evidence="1" id="KW-0472">Membrane</keyword>
<name>A0A4Y8Q6B6_9BACL</name>
<dbReference type="RefSeq" id="WP_134751050.1">
    <property type="nucleotide sequence ID" value="NZ_MYFO02000006.1"/>
</dbReference>
<comment type="caution">
    <text evidence="2">The sequence shown here is derived from an EMBL/GenBank/DDBJ whole genome shotgun (WGS) entry which is preliminary data.</text>
</comment>
<gene>
    <name evidence="2" type="ORF">B5M42_06790</name>
</gene>
<keyword evidence="3" id="KW-1185">Reference proteome</keyword>
<evidence type="ECO:0000256" key="1">
    <source>
        <dbReference type="SAM" id="Phobius"/>
    </source>
</evidence>
<dbReference type="EMBL" id="MYFO01000006">
    <property type="protein sequence ID" value="TFE89790.1"/>
    <property type="molecule type" value="Genomic_DNA"/>
</dbReference>
<dbReference type="AlphaFoldDB" id="A0A4Y8Q6B6"/>
<protein>
    <recommendedName>
        <fullName evidence="4">YqzM family protein</fullName>
    </recommendedName>
</protein>